<dbReference type="GO" id="GO:0007166">
    <property type="term" value="P:cell surface receptor signaling pathway"/>
    <property type="evidence" value="ECO:0007669"/>
    <property type="project" value="InterPro"/>
</dbReference>
<reference evidence="1" key="1">
    <citation type="submission" date="2023-03" db="EMBL/GenBank/DDBJ databases">
        <title>Massive genome expansion in bonnet fungi (Mycena s.s.) driven by repeated elements and novel gene families across ecological guilds.</title>
        <authorList>
            <consortium name="Lawrence Berkeley National Laboratory"/>
            <person name="Harder C.B."/>
            <person name="Miyauchi S."/>
            <person name="Viragh M."/>
            <person name="Kuo A."/>
            <person name="Thoen E."/>
            <person name="Andreopoulos B."/>
            <person name="Lu D."/>
            <person name="Skrede I."/>
            <person name="Drula E."/>
            <person name="Henrissat B."/>
            <person name="Morin E."/>
            <person name="Kohler A."/>
            <person name="Barry K."/>
            <person name="LaButti K."/>
            <person name="Morin E."/>
            <person name="Salamov A."/>
            <person name="Lipzen A."/>
            <person name="Mereny Z."/>
            <person name="Hegedus B."/>
            <person name="Baldrian P."/>
            <person name="Stursova M."/>
            <person name="Weitz H."/>
            <person name="Taylor A."/>
            <person name="Grigoriev I.V."/>
            <person name="Nagy L.G."/>
            <person name="Martin F."/>
            <person name="Kauserud H."/>
        </authorList>
    </citation>
    <scope>NUCLEOTIDE SEQUENCE</scope>
    <source>
        <strain evidence="1">9144</strain>
    </source>
</reference>
<dbReference type="EMBL" id="JARJCW010000044">
    <property type="protein sequence ID" value="KAJ7205248.1"/>
    <property type="molecule type" value="Genomic_DNA"/>
</dbReference>
<proteinExistence type="predicted"/>
<evidence type="ECO:0000313" key="2">
    <source>
        <dbReference type="Proteomes" id="UP001219525"/>
    </source>
</evidence>
<accession>A0AAD6YA97</accession>
<evidence type="ECO:0000313" key="1">
    <source>
        <dbReference type="EMBL" id="KAJ7205248.1"/>
    </source>
</evidence>
<name>A0AAD6YA97_9AGAR</name>
<dbReference type="CDD" id="cd21037">
    <property type="entry name" value="MLKL_NTD"/>
    <property type="match status" value="1"/>
</dbReference>
<gene>
    <name evidence="1" type="ORF">GGX14DRAFT_397792</name>
</gene>
<dbReference type="Gene3D" id="1.20.930.20">
    <property type="entry name" value="Adaptor protein Cbl, N-terminal domain"/>
    <property type="match status" value="1"/>
</dbReference>
<organism evidence="1 2">
    <name type="scientific">Mycena pura</name>
    <dbReference type="NCBI Taxonomy" id="153505"/>
    <lineage>
        <taxon>Eukaryota</taxon>
        <taxon>Fungi</taxon>
        <taxon>Dikarya</taxon>
        <taxon>Basidiomycota</taxon>
        <taxon>Agaricomycotina</taxon>
        <taxon>Agaricomycetes</taxon>
        <taxon>Agaricomycetidae</taxon>
        <taxon>Agaricales</taxon>
        <taxon>Marasmiineae</taxon>
        <taxon>Mycenaceae</taxon>
        <taxon>Mycena</taxon>
    </lineage>
</organism>
<sequence>MPRQSRIEQNVLGNLVNAFGPAVAVLNDIHDAFGSPFVSMIANTTLSLLTMLENVKRNKAECAQLMADIHGLLYAIINLHLTSETVGSLAPAVLEDIGKFAQTLQKIHAFFGAQQDGTKIKHFFKQTEMGRLLKECHSGVEQAQGIFQARFIAHVSAGSDYFLGV</sequence>
<dbReference type="AlphaFoldDB" id="A0AAD6YA97"/>
<dbReference type="Proteomes" id="UP001219525">
    <property type="component" value="Unassembled WGS sequence"/>
</dbReference>
<keyword evidence="2" id="KW-1185">Reference proteome</keyword>
<dbReference type="InterPro" id="IPR059179">
    <property type="entry name" value="MLKL-like_MCAfunc"/>
</dbReference>
<dbReference type="InterPro" id="IPR036537">
    <property type="entry name" value="Adaptor_Cbl_N_dom_sf"/>
</dbReference>
<protein>
    <submittedName>
        <fullName evidence="1">Uncharacterized protein</fullName>
    </submittedName>
</protein>
<comment type="caution">
    <text evidence="1">The sequence shown here is derived from an EMBL/GenBank/DDBJ whole genome shotgun (WGS) entry which is preliminary data.</text>
</comment>